<reference evidence="6" key="1">
    <citation type="submission" date="2022-04" db="EMBL/GenBank/DDBJ databases">
        <title>Roseibium sp. CAU 1639 isolated from mud.</title>
        <authorList>
            <person name="Kim W."/>
        </authorList>
    </citation>
    <scope>NUCLEOTIDE SEQUENCE</scope>
    <source>
        <strain evidence="6">CAU 1639</strain>
    </source>
</reference>
<comment type="similarity">
    <text evidence="1">Belongs to the Gfa family.</text>
</comment>
<dbReference type="Pfam" id="PF04828">
    <property type="entry name" value="GFA"/>
    <property type="match status" value="1"/>
</dbReference>
<keyword evidence="3" id="KW-0862">Zinc</keyword>
<evidence type="ECO:0000256" key="4">
    <source>
        <dbReference type="ARBA" id="ARBA00023239"/>
    </source>
</evidence>
<name>A0ABT0H144_9HYPH</name>
<protein>
    <submittedName>
        <fullName evidence="6">GFA family protein</fullName>
    </submittedName>
</protein>
<keyword evidence="4" id="KW-0456">Lyase</keyword>
<dbReference type="InterPro" id="IPR006913">
    <property type="entry name" value="CENP-V/GFA"/>
</dbReference>
<evidence type="ECO:0000256" key="3">
    <source>
        <dbReference type="ARBA" id="ARBA00022833"/>
    </source>
</evidence>
<gene>
    <name evidence="6" type="ORF">M0H32_24865</name>
</gene>
<dbReference type="InterPro" id="IPR011057">
    <property type="entry name" value="Mss4-like_sf"/>
</dbReference>
<keyword evidence="2" id="KW-0479">Metal-binding</keyword>
<keyword evidence="7" id="KW-1185">Reference proteome</keyword>
<evidence type="ECO:0000259" key="5">
    <source>
        <dbReference type="PROSITE" id="PS51891"/>
    </source>
</evidence>
<dbReference type="Proteomes" id="UP001431221">
    <property type="component" value="Unassembled WGS sequence"/>
</dbReference>
<dbReference type="SUPFAM" id="SSF51316">
    <property type="entry name" value="Mss4-like"/>
    <property type="match status" value="1"/>
</dbReference>
<accession>A0ABT0H144</accession>
<dbReference type="EMBL" id="JALNMJ010000025">
    <property type="protein sequence ID" value="MCK7615413.1"/>
    <property type="molecule type" value="Genomic_DNA"/>
</dbReference>
<sequence>MKIHTGSCLCGTVAFQINGDFDAFFLCHCSHCRKDTGSAHAANLFSSTANLIWTSGADHVTTFTLPGTRHRKAFCKDCGSALPNHQLEGNLLVVPAGSLNSPVGMKPAGHIFAASRADWDDRLEEVQEFETFPG</sequence>
<comment type="caution">
    <text evidence="6">The sequence shown here is derived from an EMBL/GenBank/DDBJ whole genome shotgun (WGS) entry which is preliminary data.</text>
</comment>
<evidence type="ECO:0000256" key="1">
    <source>
        <dbReference type="ARBA" id="ARBA00005495"/>
    </source>
</evidence>
<evidence type="ECO:0000313" key="7">
    <source>
        <dbReference type="Proteomes" id="UP001431221"/>
    </source>
</evidence>
<dbReference type="PANTHER" id="PTHR33337:SF40">
    <property type="entry name" value="CENP-V_GFA DOMAIN-CONTAINING PROTEIN-RELATED"/>
    <property type="match status" value="1"/>
</dbReference>
<proteinExistence type="inferred from homology"/>
<organism evidence="6 7">
    <name type="scientific">Roseibium sediminicola</name>
    <dbReference type="NCBI Taxonomy" id="2933272"/>
    <lineage>
        <taxon>Bacteria</taxon>
        <taxon>Pseudomonadati</taxon>
        <taxon>Pseudomonadota</taxon>
        <taxon>Alphaproteobacteria</taxon>
        <taxon>Hyphomicrobiales</taxon>
        <taxon>Stappiaceae</taxon>
        <taxon>Roseibium</taxon>
    </lineage>
</organism>
<evidence type="ECO:0000313" key="6">
    <source>
        <dbReference type="EMBL" id="MCK7615413.1"/>
    </source>
</evidence>
<dbReference type="RefSeq" id="WP_248158842.1">
    <property type="nucleotide sequence ID" value="NZ_JALNMJ010000025.1"/>
</dbReference>
<dbReference type="PANTHER" id="PTHR33337">
    <property type="entry name" value="GFA DOMAIN-CONTAINING PROTEIN"/>
    <property type="match status" value="1"/>
</dbReference>
<evidence type="ECO:0000256" key="2">
    <source>
        <dbReference type="ARBA" id="ARBA00022723"/>
    </source>
</evidence>
<dbReference type="Gene3D" id="3.90.1590.10">
    <property type="entry name" value="glutathione-dependent formaldehyde- activating enzyme (gfa)"/>
    <property type="match status" value="1"/>
</dbReference>
<feature type="domain" description="CENP-V/GFA" evidence="5">
    <location>
        <begin position="4"/>
        <end position="120"/>
    </location>
</feature>
<dbReference type="PROSITE" id="PS51891">
    <property type="entry name" value="CENP_V_GFA"/>
    <property type="match status" value="1"/>
</dbReference>